<dbReference type="InterPro" id="IPR050888">
    <property type="entry name" value="ZnF_C2H2-type_TF"/>
</dbReference>
<feature type="compositionally biased region" description="Basic and acidic residues" evidence="7">
    <location>
        <begin position="113"/>
        <end position="136"/>
    </location>
</feature>
<keyword evidence="4" id="KW-0863">Zinc-finger</keyword>
<dbReference type="PANTHER" id="PTHR24406">
    <property type="entry name" value="TRANSCRIPTIONAL REPRESSOR CTCFL-RELATED"/>
    <property type="match status" value="1"/>
</dbReference>
<evidence type="ECO:0000256" key="7">
    <source>
        <dbReference type="SAM" id="MobiDB-lite"/>
    </source>
</evidence>
<feature type="compositionally biased region" description="Pro residues" evidence="7">
    <location>
        <begin position="31"/>
        <end position="40"/>
    </location>
</feature>
<feature type="domain" description="C2H2-type" evidence="8">
    <location>
        <begin position="241"/>
        <end position="262"/>
    </location>
</feature>
<keyword evidence="2" id="KW-0479">Metal-binding</keyword>
<gene>
    <name evidence="9" type="ORF">ADEAN_000434000</name>
</gene>
<dbReference type="EMBL" id="LR877151">
    <property type="protein sequence ID" value="CAD2216862.1"/>
    <property type="molecule type" value="Genomic_DNA"/>
</dbReference>
<feature type="region of interest" description="Disordered" evidence="7">
    <location>
        <begin position="301"/>
        <end position="329"/>
    </location>
</feature>
<proteinExistence type="predicted"/>
<evidence type="ECO:0000256" key="6">
    <source>
        <dbReference type="ARBA" id="ARBA00023242"/>
    </source>
</evidence>
<keyword evidence="5" id="KW-0862">Zinc</keyword>
<comment type="subcellular location">
    <subcellularLocation>
        <location evidence="1">Nucleus</location>
    </subcellularLocation>
</comment>
<evidence type="ECO:0000256" key="2">
    <source>
        <dbReference type="ARBA" id="ARBA00022723"/>
    </source>
</evidence>
<sequence>MEQLNKTSRRVTTRKVAQASGTTTVVTVPEIKPPPPPSAPPHKREKEKEEDEYHLWLSHQLNVPTAAPDTRPPRIMQDEEDEDQPLVRKETIHPTPVSSSPSLSQPKLPTLKQEPDTSQEGKDDNDSTQEESKSRTEICPQCGIVLTTFRSLRRHCSRAHPLIHFNEETLGRTDCPRCGEVFPTRSAYRHHRSAQACTRRDAALAEEAAPAPMIAPIAGAATKEEEEAIKKKILLSKREKCPYCQLVFIGSFRLKRHAKAVHADRPVPEGRRDCGVCGEVFPTRQDYIAHRMSKACFPDWMTGRRGTKEEDDENEGAEKRVKQEEDGEE</sequence>
<dbReference type="OrthoDB" id="3565419at2759"/>
<dbReference type="VEuPathDB" id="TriTrypDB:ADEAN_000434000"/>
<name>A0A7G2CFE9_9TRYP</name>
<keyword evidence="10" id="KW-1185">Reference proteome</keyword>
<dbReference type="InterPro" id="IPR013087">
    <property type="entry name" value="Znf_C2H2_type"/>
</dbReference>
<feature type="region of interest" description="Disordered" evidence="7">
    <location>
        <begin position="1"/>
        <end position="137"/>
    </location>
</feature>
<organism evidence="9 10">
    <name type="scientific">Angomonas deanei</name>
    <dbReference type="NCBI Taxonomy" id="59799"/>
    <lineage>
        <taxon>Eukaryota</taxon>
        <taxon>Discoba</taxon>
        <taxon>Euglenozoa</taxon>
        <taxon>Kinetoplastea</taxon>
        <taxon>Metakinetoplastina</taxon>
        <taxon>Trypanosomatida</taxon>
        <taxon>Trypanosomatidae</taxon>
        <taxon>Strigomonadinae</taxon>
        <taxon>Angomonas</taxon>
    </lineage>
</organism>
<dbReference type="SMART" id="SM00355">
    <property type="entry name" value="ZnF_C2H2"/>
    <property type="match status" value="4"/>
</dbReference>
<evidence type="ECO:0000256" key="5">
    <source>
        <dbReference type="ARBA" id="ARBA00022833"/>
    </source>
</evidence>
<feature type="compositionally biased region" description="Basic and acidic residues" evidence="7">
    <location>
        <begin position="316"/>
        <end position="329"/>
    </location>
</feature>
<feature type="compositionally biased region" description="Basic and acidic residues" evidence="7">
    <location>
        <begin position="42"/>
        <end position="54"/>
    </location>
</feature>
<protein>
    <submittedName>
        <fullName evidence="9">Zinc finger, C2H2 type, putative</fullName>
    </submittedName>
</protein>
<reference evidence="9 10" key="1">
    <citation type="submission" date="2020-08" db="EMBL/GenBank/DDBJ databases">
        <authorList>
            <person name="Newling K."/>
            <person name="Davey J."/>
            <person name="Forrester S."/>
        </authorList>
    </citation>
    <scope>NUCLEOTIDE SEQUENCE [LARGE SCALE GENOMIC DNA]</scope>
    <source>
        <strain evidence="10">Crithidia deanei Carvalho (ATCC PRA-265)</strain>
    </source>
</reference>
<accession>A0A7G2CFE9</accession>
<evidence type="ECO:0000313" key="10">
    <source>
        <dbReference type="Proteomes" id="UP000515908"/>
    </source>
</evidence>
<dbReference type="GO" id="GO:0008270">
    <property type="term" value="F:zinc ion binding"/>
    <property type="evidence" value="ECO:0007669"/>
    <property type="project" value="UniProtKB-KW"/>
</dbReference>
<dbReference type="AlphaFoldDB" id="A0A7G2CFE9"/>
<dbReference type="Proteomes" id="UP000515908">
    <property type="component" value="Chromosome 07"/>
</dbReference>
<keyword evidence="3" id="KW-0677">Repeat</keyword>
<evidence type="ECO:0000313" key="9">
    <source>
        <dbReference type="EMBL" id="CAD2216862.1"/>
    </source>
</evidence>
<dbReference type="InterPro" id="IPR036236">
    <property type="entry name" value="Znf_C2H2_sf"/>
</dbReference>
<evidence type="ECO:0000256" key="3">
    <source>
        <dbReference type="ARBA" id="ARBA00022737"/>
    </source>
</evidence>
<dbReference type="GO" id="GO:0005634">
    <property type="term" value="C:nucleus"/>
    <property type="evidence" value="ECO:0007669"/>
    <property type="project" value="UniProtKB-SubCell"/>
</dbReference>
<dbReference type="Gene3D" id="3.30.160.60">
    <property type="entry name" value="Classic Zinc Finger"/>
    <property type="match status" value="2"/>
</dbReference>
<dbReference type="Pfam" id="PF00096">
    <property type="entry name" value="zf-C2H2"/>
    <property type="match status" value="1"/>
</dbReference>
<dbReference type="PROSITE" id="PS00028">
    <property type="entry name" value="ZINC_FINGER_C2H2_1"/>
    <property type="match status" value="2"/>
</dbReference>
<keyword evidence="6" id="KW-0539">Nucleus</keyword>
<evidence type="ECO:0000256" key="1">
    <source>
        <dbReference type="ARBA" id="ARBA00004123"/>
    </source>
</evidence>
<evidence type="ECO:0000259" key="8">
    <source>
        <dbReference type="PROSITE" id="PS00028"/>
    </source>
</evidence>
<dbReference type="SUPFAM" id="SSF57667">
    <property type="entry name" value="beta-beta-alpha zinc fingers"/>
    <property type="match status" value="1"/>
</dbReference>
<feature type="compositionally biased region" description="Low complexity" evidence="7">
    <location>
        <begin position="94"/>
        <end position="112"/>
    </location>
</feature>
<feature type="domain" description="C2H2-type" evidence="8">
    <location>
        <begin position="139"/>
        <end position="160"/>
    </location>
</feature>
<evidence type="ECO:0000256" key="4">
    <source>
        <dbReference type="ARBA" id="ARBA00022771"/>
    </source>
</evidence>